<reference evidence="2" key="1">
    <citation type="submission" date="2019-10" db="EMBL/GenBank/DDBJ databases">
        <title>Muricauda hadale sp. nov., a piezophilic bacterium isolated from hadopelagic water of the Mariana Trench.</title>
        <authorList>
            <person name="Wei Y."/>
        </authorList>
    </citation>
    <scope>NUCLEOTIDE SEQUENCE [LARGE SCALE GENOMIC DNA]</scope>
    <source>
        <strain evidence="2">MT-229</strain>
    </source>
</reference>
<evidence type="ECO:0000256" key="1">
    <source>
        <dbReference type="SAM" id="Phobius"/>
    </source>
</evidence>
<keyword evidence="1" id="KW-1133">Transmembrane helix</keyword>
<protein>
    <submittedName>
        <fullName evidence="2">Uncharacterized protein</fullName>
    </submittedName>
</protein>
<name>A0A5N5IX78_9FLAO</name>
<accession>A0A5N5IX78</accession>
<keyword evidence="1" id="KW-0812">Transmembrane</keyword>
<dbReference type="Proteomes" id="UP000319204">
    <property type="component" value="Unassembled WGS sequence"/>
</dbReference>
<organism evidence="2 3">
    <name type="scientific">Flagellimonas hadalis</name>
    <dbReference type="NCBI Taxonomy" id="2597517"/>
    <lineage>
        <taxon>Bacteria</taxon>
        <taxon>Pseudomonadati</taxon>
        <taxon>Bacteroidota</taxon>
        <taxon>Flavobacteriia</taxon>
        <taxon>Flavobacteriales</taxon>
        <taxon>Flavobacteriaceae</taxon>
        <taxon>Flagellimonas</taxon>
    </lineage>
</organism>
<dbReference type="EMBL" id="VNIK02000001">
    <property type="protein sequence ID" value="KAB5492129.1"/>
    <property type="molecule type" value="Genomic_DNA"/>
</dbReference>
<sequence length="192" mass="22048">MEIIILALLILLLVVLVFLGYKLLRFMFKSKGHTVVTLSACGLVVLVVGVNHIFFKKMQFIQSKVYPDLYLIKNPLEDRNGLDISIKEFVLEHVDQRLGNQKVEGASNYIFRFYKYSKSWGINLFADAGTAYFLENEEDLGGFVVEELSMYSDFLLATFQMDLCENDQDLYCGKLIFFKKGEVSRTEILVIP</sequence>
<feature type="transmembrane region" description="Helical" evidence="1">
    <location>
        <begin position="35"/>
        <end position="55"/>
    </location>
</feature>
<keyword evidence="1" id="KW-0472">Membrane</keyword>
<gene>
    <name evidence="2" type="ORF">FOT42_004045</name>
</gene>
<keyword evidence="3" id="KW-1185">Reference proteome</keyword>
<dbReference type="RefSeq" id="WP_151889268.1">
    <property type="nucleotide sequence ID" value="NZ_VNIK02000001.1"/>
</dbReference>
<comment type="caution">
    <text evidence="2">The sequence shown here is derived from an EMBL/GenBank/DDBJ whole genome shotgun (WGS) entry which is preliminary data.</text>
</comment>
<dbReference type="OrthoDB" id="1191211at2"/>
<proteinExistence type="predicted"/>
<evidence type="ECO:0000313" key="2">
    <source>
        <dbReference type="EMBL" id="KAB5492129.1"/>
    </source>
</evidence>
<dbReference type="AlphaFoldDB" id="A0A5N5IX78"/>
<evidence type="ECO:0000313" key="3">
    <source>
        <dbReference type="Proteomes" id="UP000319204"/>
    </source>
</evidence>